<dbReference type="PANTHER" id="PTHR33162:SF1">
    <property type="entry name" value="SEC-INDEPENDENT PROTEIN TRANSLOCASE PROTEIN TATA, CHLOROPLASTIC"/>
    <property type="match status" value="1"/>
</dbReference>
<dbReference type="GO" id="GO:0016020">
    <property type="term" value="C:membrane"/>
    <property type="evidence" value="ECO:0007669"/>
    <property type="project" value="UniProtKB-SubCell"/>
</dbReference>
<dbReference type="RefSeq" id="WP_072781449.1">
    <property type="nucleotide sequence ID" value="NZ_CP045292.1"/>
</dbReference>
<evidence type="ECO:0000313" key="10">
    <source>
        <dbReference type="Proteomes" id="UP000184232"/>
    </source>
</evidence>
<keyword evidence="6" id="KW-0811">Translocation</keyword>
<dbReference type="AlphaFoldDB" id="A0A1M6D7H9"/>
<dbReference type="EMBL" id="FQZH01000001">
    <property type="protein sequence ID" value="SHI69143.1"/>
    <property type="molecule type" value="Genomic_DNA"/>
</dbReference>
<sequence length="121" mass="13358">MFGVGFSELIFIVFIILMLFGSKEIPQIARFMGKTMAQIKNATNEIKSEITKSAQDNGFDMNTLTGGVSEEIAKAKTEINNAVNPLNQINPLNDITSSIEKPIQEAKEDIENLTGPIKRQN</sequence>
<keyword evidence="7 8" id="KW-0472">Membrane</keyword>
<dbReference type="Pfam" id="PF02416">
    <property type="entry name" value="TatA_B_E"/>
    <property type="match status" value="1"/>
</dbReference>
<proteinExistence type="predicted"/>
<gene>
    <name evidence="9" type="ORF">SAMN05444337_0565</name>
</gene>
<evidence type="ECO:0000256" key="3">
    <source>
        <dbReference type="ARBA" id="ARBA00022692"/>
    </source>
</evidence>
<feature type="transmembrane region" description="Helical" evidence="8">
    <location>
        <begin position="6"/>
        <end position="22"/>
    </location>
</feature>
<dbReference type="PRINTS" id="PR01506">
    <property type="entry name" value="TATBPROTEIN"/>
</dbReference>
<keyword evidence="5 8" id="KW-1133">Transmembrane helix</keyword>
<reference evidence="9 10" key="1">
    <citation type="submission" date="2016-11" db="EMBL/GenBank/DDBJ databases">
        <authorList>
            <person name="Jaros S."/>
            <person name="Januszkiewicz K."/>
            <person name="Wedrychowicz H."/>
        </authorList>
    </citation>
    <scope>NUCLEOTIDE SEQUENCE [LARGE SCALE GENOMIC DNA]</scope>
    <source>
        <strain evidence="9 10">DSM 22807</strain>
    </source>
</reference>
<dbReference type="OrthoDB" id="1525160at2"/>
<evidence type="ECO:0000256" key="6">
    <source>
        <dbReference type="ARBA" id="ARBA00023010"/>
    </source>
</evidence>
<evidence type="ECO:0000256" key="5">
    <source>
        <dbReference type="ARBA" id="ARBA00022989"/>
    </source>
</evidence>
<dbReference type="STRING" id="683124.SAMN05444337_0565"/>
<accession>A0A1M6D7H9</accession>
<dbReference type="InterPro" id="IPR003369">
    <property type="entry name" value="TatA/B/E"/>
</dbReference>
<evidence type="ECO:0000256" key="7">
    <source>
        <dbReference type="ARBA" id="ARBA00023136"/>
    </source>
</evidence>
<keyword evidence="3 8" id="KW-0812">Transmembrane</keyword>
<keyword evidence="2" id="KW-0813">Transport</keyword>
<evidence type="ECO:0000256" key="1">
    <source>
        <dbReference type="ARBA" id="ARBA00004167"/>
    </source>
</evidence>
<comment type="subcellular location">
    <subcellularLocation>
        <location evidence="1">Membrane</location>
        <topology evidence="1">Single-pass membrane protein</topology>
    </subcellularLocation>
</comment>
<keyword evidence="10" id="KW-1185">Reference proteome</keyword>
<dbReference type="Proteomes" id="UP000184232">
    <property type="component" value="Unassembled WGS sequence"/>
</dbReference>
<evidence type="ECO:0000256" key="8">
    <source>
        <dbReference type="SAM" id="Phobius"/>
    </source>
</evidence>
<dbReference type="PANTHER" id="PTHR33162">
    <property type="entry name" value="SEC-INDEPENDENT PROTEIN TRANSLOCASE PROTEIN TATA, CHLOROPLASTIC"/>
    <property type="match status" value="1"/>
</dbReference>
<dbReference type="Gene3D" id="1.20.5.3310">
    <property type="match status" value="1"/>
</dbReference>
<dbReference type="GO" id="GO:0015031">
    <property type="term" value="P:protein transport"/>
    <property type="evidence" value="ECO:0007669"/>
    <property type="project" value="UniProtKB-KW"/>
</dbReference>
<organism evidence="9 10">
    <name type="scientific">Flavobacterium haoranii</name>
    <dbReference type="NCBI Taxonomy" id="683124"/>
    <lineage>
        <taxon>Bacteria</taxon>
        <taxon>Pseudomonadati</taxon>
        <taxon>Bacteroidota</taxon>
        <taxon>Flavobacteriia</taxon>
        <taxon>Flavobacteriales</taxon>
        <taxon>Flavobacteriaceae</taxon>
        <taxon>Flavobacterium</taxon>
    </lineage>
</organism>
<evidence type="ECO:0000256" key="2">
    <source>
        <dbReference type="ARBA" id="ARBA00022448"/>
    </source>
</evidence>
<protein>
    <submittedName>
        <fullName evidence="9">Sec-independent protein translocase protein TatA</fullName>
    </submittedName>
</protein>
<keyword evidence="4" id="KW-0653">Protein transport</keyword>
<evidence type="ECO:0000256" key="4">
    <source>
        <dbReference type="ARBA" id="ARBA00022927"/>
    </source>
</evidence>
<name>A0A1M6D7H9_9FLAO</name>
<evidence type="ECO:0000313" key="9">
    <source>
        <dbReference type="EMBL" id="SHI69143.1"/>
    </source>
</evidence>